<reference evidence="2" key="1">
    <citation type="submission" date="2015-12" db="EMBL/GenBank/DDBJ databases">
        <title>Update maize B73 reference genome by single molecule sequencing technologies.</title>
        <authorList>
            <consortium name="Maize Genome Sequencing Project"/>
            <person name="Ware D."/>
        </authorList>
    </citation>
    <scope>NUCLEOTIDE SEQUENCE [LARGE SCALE GENOMIC DNA]</scope>
    <source>
        <tissue evidence="2">Seedling</tissue>
    </source>
</reference>
<dbReference type="PANTHER" id="PTHR23355:SF35">
    <property type="entry name" value="EXOSOME COMPLEX EXONUCLEASE RRP44"/>
    <property type="match status" value="1"/>
</dbReference>
<accession>A0A1D6JMG0</accession>
<dbReference type="FunFam" id="2.40.50.140:FF:000193">
    <property type="entry name" value="Exosome complex exonuclease RRP44 homolog A"/>
    <property type="match status" value="1"/>
</dbReference>
<dbReference type="InterPro" id="IPR050180">
    <property type="entry name" value="RNR_Ribonuclease"/>
</dbReference>
<dbReference type="SUPFAM" id="SSF50249">
    <property type="entry name" value="Nucleic acid-binding proteins"/>
    <property type="match status" value="1"/>
</dbReference>
<feature type="domain" description="Exosome complex exonuclease RRP44 S1" evidence="1">
    <location>
        <begin position="71"/>
        <end position="140"/>
    </location>
</feature>
<evidence type="ECO:0000313" key="2">
    <source>
        <dbReference type="EMBL" id="ONL93272.1"/>
    </source>
</evidence>
<keyword evidence="2" id="KW-0269">Exonuclease</keyword>
<keyword evidence="2" id="KW-0540">Nuclease</keyword>
<proteinExistence type="predicted"/>
<dbReference type="AlphaFoldDB" id="A0A1D6JMG0"/>
<dbReference type="InterPro" id="IPR012340">
    <property type="entry name" value="NA-bd_OB-fold"/>
</dbReference>
<dbReference type="GO" id="GO:0004527">
    <property type="term" value="F:exonuclease activity"/>
    <property type="evidence" value="ECO:0007669"/>
    <property type="project" value="UniProtKB-KW"/>
</dbReference>
<gene>
    <name evidence="2" type="ORF">ZEAMMB73_Zm00001d027487</name>
</gene>
<protein>
    <submittedName>
        <fullName evidence="2">Exosome complex exonuclease RRP44 homolog A</fullName>
    </submittedName>
</protein>
<keyword evidence="2" id="KW-0378">Hydrolase</keyword>
<dbReference type="Pfam" id="PF17215">
    <property type="entry name" value="Rrp44_S1"/>
    <property type="match status" value="1"/>
</dbReference>
<name>A0A1D6JMG0_MAIZE</name>
<evidence type="ECO:0000259" key="1">
    <source>
        <dbReference type="Pfam" id="PF17215"/>
    </source>
</evidence>
<dbReference type="ExpressionAtlas" id="A0A1D6JMG0">
    <property type="expression patterns" value="baseline and differential"/>
</dbReference>
<dbReference type="PANTHER" id="PTHR23355">
    <property type="entry name" value="RIBONUCLEASE"/>
    <property type="match status" value="1"/>
</dbReference>
<organism evidence="2">
    <name type="scientific">Zea mays</name>
    <name type="common">Maize</name>
    <dbReference type="NCBI Taxonomy" id="4577"/>
    <lineage>
        <taxon>Eukaryota</taxon>
        <taxon>Viridiplantae</taxon>
        <taxon>Streptophyta</taxon>
        <taxon>Embryophyta</taxon>
        <taxon>Tracheophyta</taxon>
        <taxon>Spermatophyta</taxon>
        <taxon>Magnoliopsida</taxon>
        <taxon>Liliopsida</taxon>
        <taxon>Poales</taxon>
        <taxon>Poaceae</taxon>
        <taxon>PACMAD clade</taxon>
        <taxon>Panicoideae</taxon>
        <taxon>Andropogonodae</taxon>
        <taxon>Andropogoneae</taxon>
        <taxon>Tripsacinae</taxon>
        <taxon>Zea</taxon>
    </lineage>
</organism>
<dbReference type="InterPro" id="IPR033770">
    <property type="entry name" value="RRP44_S1"/>
</dbReference>
<sequence>MVHNLQALLTVRDEKSIPILEHLFLSVAVCLFVTDTGIVPDLNYRHRNAQMASRASVELHTHIYFKTRPTDTEARIVKIKANGFIVFVPKFGIEGPIYLTPKGDKGGDWVVDEVHQRVTKPGTNISYAILQTVRIHMEVVEPQPHRPKLQLTLI</sequence>
<dbReference type="Gene3D" id="2.40.50.140">
    <property type="entry name" value="Nucleic acid-binding proteins"/>
    <property type="match status" value="1"/>
</dbReference>
<dbReference type="EMBL" id="CM007647">
    <property type="protein sequence ID" value="ONL93272.1"/>
    <property type="molecule type" value="Genomic_DNA"/>
</dbReference>